<sequence length="95" mass="11014">MAALNLAGCPVGTRFVVLKLERVSFWHSQVSKVHGYIGPIELNQLFVEGKLHNLRIYPRPMGGTEHKYDWKEPTIGEMWMEGLTVSELQEYFDYE</sequence>
<protein>
    <submittedName>
        <fullName evidence="1">Uncharacterized protein</fullName>
    </submittedName>
</protein>
<evidence type="ECO:0000313" key="1">
    <source>
        <dbReference type="EMBL" id="QHS01709.1"/>
    </source>
</evidence>
<gene>
    <name evidence="1" type="ORF">CPT_CIP9_173</name>
</gene>
<name>A0A6B9Y0M9_9CAUD</name>
<accession>A0A6B9Y0M9</accession>
<reference evidence="2" key="1">
    <citation type="submission" date="2019-12" db="EMBL/GenBank/DDBJ databases">
        <authorList>
            <person name="Wang K."/>
            <person name="Tamayo M.G."/>
            <person name="Penner T.V."/>
            <person name="Cook B.W.M."/>
            <person name="Court D.A."/>
            <person name="Theriault S.S."/>
        </authorList>
    </citation>
    <scope>NUCLEOTIDE SEQUENCE [LARGE SCALE GENOMIC DNA]</scope>
</reference>
<dbReference type="EMBL" id="MN882610">
    <property type="protein sequence ID" value="QHS01709.1"/>
    <property type="molecule type" value="Genomic_DNA"/>
</dbReference>
<dbReference type="Proteomes" id="UP000465071">
    <property type="component" value="Segment"/>
</dbReference>
<organism evidence="1 2">
    <name type="scientific">Enterobacter phage vB_EclM_CIP9</name>
    <dbReference type="NCBI Taxonomy" id="2696340"/>
    <lineage>
        <taxon>Viruses</taxon>
        <taxon>Duplodnaviria</taxon>
        <taxon>Heunggongvirae</taxon>
        <taxon>Uroviricota</taxon>
        <taxon>Caudoviricetes</taxon>
        <taxon>Pantevenvirales</taxon>
        <taxon>Straboviridae</taxon>
        <taxon>Tevenvirinae</taxon>
        <taxon>Kanagawavirus</taxon>
        <taxon>Kanagawavirus cipnine</taxon>
    </lineage>
</organism>
<proteinExistence type="predicted"/>
<keyword evidence="2" id="KW-1185">Reference proteome</keyword>
<evidence type="ECO:0000313" key="2">
    <source>
        <dbReference type="Proteomes" id="UP000465071"/>
    </source>
</evidence>